<dbReference type="Pfam" id="PF00646">
    <property type="entry name" value="F-box"/>
    <property type="match status" value="1"/>
</dbReference>
<sequence length="422" mass="47342">MISELPEALLLQILSLLPTEDVAATSVLSKRWRTLWKVVPKLKFIHDGLTGLQTFSENVGKTLLSHKAPVLQSLHLLVSFDKEASMDLGVLIGIAFGLHVRELKLEVYCEEGLFTFPRSLYNCEKLETLKLVTSCGSILVDVPSSVCLKSLRTLLLHEVEYKDDESVVNLLSGCVSLENLVVKRKRHDVVRTFTIAVPSLQRLTITDQTNDSSYVIKAPFLKYLKIQGFSGLGSCLFENAPELVEANISIDYVISENILGSLTSAKHLSLNISPVECTFPAGKIFHQLAHLEICTYKAEWWNLLTLMLDTSPRLRVLKLIGGTRTRWDIYSGGMAWGKWIQPKNVPECLLFHLETFVLSVWTCHKGKLGDEKEVAKYVLKNASRLKKATLSKNDVNLEERVKLVDELESVVRASSSCQLVFE</sequence>
<keyword evidence="1" id="KW-0732">Signal</keyword>
<feature type="chain" id="PRO_5025600548" description="F-box domain-containing protein" evidence="1">
    <location>
        <begin position="25"/>
        <end position="422"/>
    </location>
</feature>
<name>A0A6D2JSJ6_9BRAS</name>
<dbReference type="PANTHER" id="PTHR31900">
    <property type="entry name" value="F-BOX/RNI SUPERFAMILY PROTEIN-RELATED"/>
    <property type="match status" value="1"/>
</dbReference>
<dbReference type="SUPFAM" id="SSF52047">
    <property type="entry name" value="RNI-like"/>
    <property type="match status" value="1"/>
</dbReference>
<reference evidence="3" key="1">
    <citation type="submission" date="2020-01" db="EMBL/GenBank/DDBJ databases">
        <authorList>
            <person name="Mishra B."/>
        </authorList>
    </citation>
    <scope>NUCLEOTIDE SEQUENCE [LARGE SCALE GENOMIC DNA]</scope>
</reference>
<feature type="domain" description="F-box" evidence="2">
    <location>
        <begin position="1"/>
        <end position="35"/>
    </location>
</feature>
<dbReference type="SMART" id="SM00579">
    <property type="entry name" value="FBD"/>
    <property type="match status" value="1"/>
</dbReference>
<dbReference type="Proteomes" id="UP000467841">
    <property type="component" value="Unassembled WGS sequence"/>
</dbReference>
<evidence type="ECO:0000313" key="4">
    <source>
        <dbReference type="Proteomes" id="UP000467841"/>
    </source>
</evidence>
<accession>A0A6D2JSJ6</accession>
<dbReference type="SUPFAM" id="SSF81383">
    <property type="entry name" value="F-box domain"/>
    <property type="match status" value="1"/>
</dbReference>
<feature type="signal peptide" evidence="1">
    <location>
        <begin position="1"/>
        <end position="24"/>
    </location>
</feature>
<dbReference type="EMBL" id="CACVBM020001268">
    <property type="protein sequence ID" value="CAA7042376.1"/>
    <property type="molecule type" value="Genomic_DNA"/>
</dbReference>
<protein>
    <recommendedName>
        <fullName evidence="2">F-box domain-containing protein</fullName>
    </recommendedName>
</protein>
<evidence type="ECO:0000313" key="3">
    <source>
        <dbReference type="EMBL" id="CAA7042376.1"/>
    </source>
</evidence>
<dbReference type="InterPro" id="IPR001810">
    <property type="entry name" value="F-box_dom"/>
</dbReference>
<dbReference type="Pfam" id="PF08387">
    <property type="entry name" value="FBD"/>
    <property type="match status" value="1"/>
</dbReference>
<dbReference type="InterPro" id="IPR050232">
    <property type="entry name" value="FBL13/AtMIF1-like"/>
</dbReference>
<dbReference type="SMART" id="SM00256">
    <property type="entry name" value="FBOX"/>
    <property type="match status" value="1"/>
</dbReference>
<organism evidence="3 4">
    <name type="scientific">Microthlaspi erraticum</name>
    <dbReference type="NCBI Taxonomy" id="1685480"/>
    <lineage>
        <taxon>Eukaryota</taxon>
        <taxon>Viridiplantae</taxon>
        <taxon>Streptophyta</taxon>
        <taxon>Embryophyta</taxon>
        <taxon>Tracheophyta</taxon>
        <taxon>Spermatophyta</taxon>
        <taxon>Magnoliopsida</taxon>
        <taxon>eudicotyledons</taxon>
        <taxon>Gunneridae</taxon>
        <taxon>Pentapetalae</taxon>
        <taxon>rosids</taxon>
        <taxon>malvids</taxon>
        <taxon>Brassicales</taxon>
        <taxon>Brassicaceae</taxon>
        <taxon>Coluteocarpeae</taxon>
        <taxon>Microthlaspi</taxon>
    </lineage>
</organism>
<keyword evidence="4" id="KW-1185">Reference proteome</keyword>
<dbReference type="Gene3D" id="1.20.1280.50">
    <property type="match status" value="1"/>
</dbReference>
<evidence type="ECO:0000259" key="2">
    <source>
        <dbReference type="PROSITE" id="PS50181"/>
    </source>
</evidence>
<dbReference type="InterPro" id="IPR032675">
    <property type="entry name" value="LRR_dom_sf"/>
</dbReference>
<proteinExistence type="predicted"/>
<dbReference type="InterPro" id="IPR006566">
    <property type="entry name" value="FBD"/>
</dbReference>
<comment type="caution">
    <text evidence="3">The sequence shown here is derived from an EMBL/GenBank/DDBJ whole genome shotgun (WGS) entry which is preliminary data.</text>
</comment>
<evidence type="ECO:0000256" key="1">
    <source>
        <dbReference type="SAM" id="SignalP"/>
    </source>
</evidence>
<dbReference type="PROSITE" id="PS50181">
    <property type="entry name" value="FBOX"/>
    <property type="match status" value="1"/>
</dbReference>
<dbReference type="AlphaFoldDB" id="A0A6D2JSJ6"/>
<dbReference type="Pfam" id="PF24758">
    <property type="entry name" value="LRR_At5g56370"/>
    <property type="match status" value="1"/>
</dbReference>
<dbReference type="InterPro" id="IPR055411">
    <property type="entry name" value="LRR_FXL15/At3g58940/PEG3-like"/>
</dbReference>
<dbReference type="Gene3D" id="3.80.10.10">
    <property type="entry name" value="Ribonuclease Inhibitor"/>
    <property type="match status" value="1"/>
</dbReference>
<gene>
    <name evidence="3" type="ORF">MERR_LOCUS29611</name>
</gene>
<dbReference type="PANTHER" id="PTHR31900:SF34">
    <property type="entry name" value="EMB|CAB62440.1-RELATED"/>
    <property type="match status" value="1"/>
</dbReference>
<dbReference type="OrthoDB" id="594804at2759"/>
<dbReference type="InterPro" id="IPR036047">
    <property type="entry name" value="F-box-like_dom_sf"/>
</dbReference>